<dbReference type="InterPro" id="IPR050481">
    <property type="entry name" value="UDP-glycosyltransf_plant"/>
</dbReference>
<sequence length="450" mass="49821">MKETVVLHPASGCHQIVSMVELAKLIVLHQPSFSIIILIPTLPSNTNPIFSYINEISQTNLPISFFSLPRLPFPYSNQDSNKTQYRASNIFESIRLSSSHVLDALQKISITSTILALVTSTVLLNFDTHIPIYHYFTSCASAVALFLYLPTIHNQITKSFKDLGNTLLHFPGLPPICASYMPQPVLNRDDPGYHYFLDFADCLSKSKGVIVNTFDLLEQRATKVIVDGACLPNQATPPIFCIGPLISSVKDYAGASFDEPSNSSVWRLLFGLERSNQKFLWVLKNPINVGTEPNLEELLPEGFLERAKEKGVVVKSWAPQNAILSHKSVGGFVTHCGWNSVLEAVSYGVPMVAWPLYAEQHMNSVVLVEEMKLAIPISNAITLVDSKEGEKGLVGAEEVKKRVKQLMELEDGKILRQRSLEMKVMAKAVWSSGGSSSTAFSQLLGSWMHE</sequence>
<evidence type="ECO:0000256" key="3">
    <source>
        <dbReference type="RuleBase" id="RU003718"/>
    </source>
</evidence>
<dbReference type="InterPro" id="IPR002213">
    <property type="entry name" value="UDP_glucos_trans"/>
</dbReference>
<evidence type="ECO:0000256" key="1">
    <source>
        <dbReference type="ARBA" id="ARBA00009995"/>
    </source>
</evidence>
<reference evidence="5" key="1">
    <citation type="journal article" date="2023" name="Science">
        <title>Elucidation of the pathway for biosynthesis of saponin adjuvants from the soapbark tree.</title>
        <authorList>
            <person name="Reed J."/>
            <person name="Orme A."/>
            <person name="El-Demerdash A."/>
            <person name="Owen C."/>
            <person name="Martin L.B.B."/>
            <person name="Misra R.C."/>
            <person name="Kikuchi S."/>
            <person name="Rejzek M."/>
            <person name="Martin A.C."/>
            <person name="Harkess A."/>
            <person name="Leebens-Mack J."/>
            <person name="Louveau T."/>
            <person name="Stephenson M.J."/>
            <person name="Osbourn A."/>
        </authorList>
    </citation>
    <scope>NUCLEOTIDE SEQUENCE</scope>
    <source>
        <strain evidence="5">S10</strain>
    </source>
</reference>
<dbReference type="PANTHER" id="PTHR48048">
    <property type="entry name" value="GLYCOSYLTRANSFERASE"/>
    <property type="match status" value="1"/>
</dbReference>
<dbReference type="PANTHER" id="PTHR48048:SF56">
    <property type="entry name" value="GLYCOSYLTRANSFERASE"/>
    <property type="match status" value="1"/>
</dbReference>
<evidence type="ECO:0000313" key="6">
    <source>
        <dbReference type="Proteomes" id="UP001163823"/>
    </source>
</evidence>
<dbReference type="Proteomes" id="UP001163823">
    <property type="component" value="Chromosome 9"/>
</dbReference>
<dbReference type="GO" id="GO:0035251">
    <property type="term" value="F:UDP-glucosyltransferase activity"/>
    <property type="evidence" value="ECO:0007669"/>
    <property type="project" value="InterPro"/>
</dbReference>
<dbReference type="SUPFAM" id="SSF53756">
    <property type="entry name" value="UDP-Glycosyltransferase/glycogen phosphorylase"/>
    <property type="match status" value="1"/>
</dbReference>
<dbReference type="Gene3D" id="3.40.50.2000">
    <property type="entry name" value="Glycogen Phosphorylase B"/>
    <property type="match status" value="3"/>
</dbReference>
<dbReference type="PROSITE" id="PS00375">
    <property type="entry name" value="UDPGT"/>
    <property type="match status" value="1"/>
</dbReference>
<comment type="similarity">
    <text evidence="1 3">Belongs to the UDP-glycosyltransferase family.</text>
</comment>
<evidence type="ECO:0000313" key="5">
    <source>
        <dbReference type="EMBL" id="KAJ7957113.1"/>
    </source>
</evidence>
<keyword evidence="3" id="KW-0328">Glycosyltransferase</keyword>
<dbReference type="AlphaFoldDB" id="A0AAD7LFV9"/>
<evidence type="ECO:0000256" key="4">
    <source>
        <dbReference type="RuleBase" id="RU362057"/>
    </source>
</evidence>
<organism evidence="5 6">
    <name type="scientific">Quillaja saponaria</name>
    <name type="common">Soap bark tree</name>
    <dbReference type="NCBI Taxonomy" id="32244"/>
    <lineage>
        <taxon>Eukaryota</taxon>
        <taxon>Viridiplantae</taxon>
        <taxon>Streptophyta</taxon>
        <taxon>Embryophyta</taxon>
        <taxon>Tracheophyta</taxon>
        <taxon>Spermatophyta</taxon>
        <taxon>Magnoliopsida</taxon>
        <taxon>eudicotyledons</taxon>
        <taxon>Gunneridae</taxon>
        <taxon>Pentapetalae</taxon>
        <taxon>rosids</taxon>
        <taxon>fabids</taxon>
        <taxon>Fabales</taxon>
        <taxon>Quillajaceae</taxon>
        <taxon>Quillaja</taxon>
    </lineage>
</organism>
<dbReference type="FunFam" id="3.40.50.2000:FF:000056">
    <property type="entry name" value="Glycosyltransferase"/>
    <property type="match status" value="1"/>
</dbReference>
<dbReference type="CDD" id="cd03784">
    <property type="entry name" value="GT1_Gtf-like"/>
    <property type="match status" value="1"/>
</dbReference>
<gene>
    <name evidence="5" type="ORF">O6P43_023451</name>
</gene>
<dbReference type="EMBL" id="JARAOO010000009">
    <property type="protein sequence ID" value="KAJ7957113.1"/>
    <property type="molecule type" value="Genomic_DNA"/>
</dbReference>
<keyword evidence="6" id="KW-1185">Reference proteome</keyword>
<accession>A0AAD7LFV9</accession>
<dbReference type="InterPro" id="IPR035595">
    <property type="entry name" value="UDP_glycos_trans_CS"/>
</dbReference>
<evidence type="ECO:0000256" key="2">
    <source>
        <dbReference type="ARBA" id="ARBA00022679"/>
    </source>
</evidence>
<keyword evidence="2 3" id="KW-0808">Transferase</keyword>
<protein>
    <recommendedName>
        <fullName evidence="4">Glycosyltransferase</fullName>
        <ecNumber evidence="4">2.4.1.-</ecNumber>
    </recommendedName>
</protein>
<dbReference type="Pfam" id="PF00201">
    <property type="entry name" value="UDPGT"/>
    <property type="match status" value="1"/>
</dbReference>
<name>A0AAD7LFV9_QUISA</name>
<proteinExistence type="inferred from homology"/>
<comment type="caution">
    <text evidence="5">The sequence shown here is derived from an EMBL/GenBank/DDBJ whole genome shotgun (WGS) entry which is preliminary data.</text>
</comment>
<dbReference type="KEGG" id="qsa:O6P43_023451"/>
<dbReference type="EC" id="2.4.1.-" evidence="4"/>